<organism evidence="1">
    <name type="scientific">hydrothermal vent metagenome</name>
    <dbReference type="NCBI Taxonomy" id="652676"/>
    <lineage>
        <taxon>unclassified sequences</taxon>
        <taxon>metagenomes</taxon>
        <taxon>ecological metagenomes</taxon>
    </lineage>
</organism>
<dbReference type="EMBL" id="FPHH01000068">
    <property type="protein sequence ID" value="SFV62721.1"/>
    <property type="molecule type" value="Genomic_DNA"/>
</dbReference>
<name>A0A1W1CAI8_9ZZZZ</name>
<accession>A0A1W1CAI8</accession>
<reference evidence="1" key="1">
    <citation type="submission" date="2016-10" db="EMBL/GenBank/DDBJ databases">
        <authorList>
            <person name="de Groot N.N."/>
        </authorList>
    </citation>
    <scope>NUCLEOTIDE SEQUENCE</scope>
</reference>
<dbReference type="AlphaFoldDB" id="A0A1W1CAI8"/>
<protein>
    <submittedName>
        <fullName evidence="1">Uncharacterized protein</fullName>
    </submittedName>
</protein>
<sequence>MTTIGTAATMYGLFGGSDASASEIPIPKSDSVKALTEAKKEALLHGVKPPLPKSGTVLELAKCKYLR</sequence>
<gene>
    <name evidence="1" type="ORF">MNB_SM-5-1268</name>
</gene>
<evidence type="ECO:0000313" key="1">
    <source>
        <dbReference type="EMBL" id="SFV62721.1"/>
    </source>
</evidence>
<proteinExistence type="predicted"/>